<evidence type="ECO:0000313" key="3">
    <source>
        <dbReference type="EMBL" id="HIZ43070.1"/>
    </source>
</evidence>
<gene>
    <name evidence="3" type="ORF">H9811_10990</name>
</gene>
<dbReference type="EMBL" id="DXBP01000067">
    <property type="protein sequence ID" value="HIZ43070.1"/>
    <property type="molecule type" value="Genomic_DNA"/>
</dbReference>
<proteinExistence type="predicted"/>
<evidence type="ECO:0000256" key="1">
    <source>
        <dbReference type="SAM" id="Coils"/>
    </source>
</evidence>
<feature type="coiled-coil region" evidence="1">
    <location>
        <begin position="570"/>
        <end position="597"/>
    </location>
</feature>
<dbReference type="Proteomes" id="UP000824048">
    <property type="component" value="Unassembled WGS sequence"/>
</dbReference>
<keyword evidence="1" id="KW-0175">Coiled coil</keyword>
<dbReference type="AlphaFoldDB" id="A0A9D2JAE0"/>
<evidence type="ECO:0000313" key="4">
    <source>
        <dbReference type="Proteomes" id="UP000824048"/>
    </source>
</evidence>
<dbReference type="GO" id="GO:0016757">
    <property type="term" value="F:glycosyltransferase activity"/>
    <property type="evidence" value="ECO:0007669"/>
    <property type="project" value="UniProtKB-KW"/>
</dbReference>
<reference evidence="3" key="1">
    <citation type="journal article" date="2021" name="PeerJ">
        <title>Extensive microbial diversity within the chicken gut microbiome revealed by metagenomics and culture.</title>
        <authorList>
            <person name="Gilroy R."/>
            <person name="Ravi A."/>
            <person name="Getino M."/>
            <person name="Pursley I."/>
            <person name="Horton D.L."/>
            <person name="Alikhan N.F."/>
            <person name="Baker D."/>
            <person name="Gharbi K."/>
            <person name="Hall N."/>
            <person name="Watson M."/>
            <person name="Adriaenssens E.M."/>
            <person name="Foster-Nyarko E."/>
            <person name="Jarju S."/>
            <person name="Secka A."/>
            <person name="Antonio M."/>
            <person name="Oren A."/>
            <person name="Chaudhuri R.R."/>
            <person name="La Ragione R."/>
            <person name="Hildebrand F."/>
            <person name="Pallen M.J."/>
        </authorList>
    </citation>
    <scope>NUCLEOTIDE SEQUENCE</scope>
    <source>
        <strain evidence="3">ChiSxjej1B13-11774</strain>
    </source>
</reference>
<dbReference type="CDD" id="cd04186">
    <property type="entry name" value="GT_2_like_c"/>
    <property type="match status" value="1"/>
</dbReference>
<feature type="domain" description="Glycosyltransferase 2-like" evidence="2">
    <location>
        <begin position="352"/>
        <end position="474"/>
    </location>
</feature>
<evidence type="ECO:0000259" key="2">
    <source>
        <dbReference type="Pfam" id="PF00535"/>
    </source>
</evidence>
<name>A0A9D2JAE0_9FIRM</name>
<dbReference type="PANTHER" id="PTHR43179">
    <property type="entry name" value="RHAMNOSYLTRANSFERASE WBBL"/>
    <property type="match status" value="1"/>
</dbReference>
<dbReference type="InterPro" id="IPR029044">
    <property type="entry name" value="Nucleotide-diphossugar_trans"/>
</dbReference>
<dbReference type="InterPro" id="IPR001173">
    <property type="entry name" value="Glyco_trans_2-like"/>
</dbReference>
<accession>A0A9D2JAE0</accession>
<comment type="caution">
    <text evidence="3">The sequence shown here is derived from an EMBL/GenBank/DDBJ whole genome shotgun (WGS) entry which is preliminary data.</text>
</comment>
<sequence length="623" mass="69955">MKQQPNNERPADLAVQDSVGGMARRLLNPAHLKDLARRSAATLREQGAEQLWRDVSFRVGLAFHHDDWRHRADLPLRRTLKAQRAANLQGPCVSVVVPVFNTPLRFFDQMVKSVQRQTYGNWQLVLVDASDDAHGEVSRRAQQYAAKDSRIVYQKIENQGIAANTTAGFAAATGGYLALLDHDDVLYPNALFECVQTIQKTGADFVYSDEIVLSADLKQLGGYHFKPDFAPDYLRGVNFITHLAVFSRPLLDAAGAYESSEFDGAQDHDLILRLTEKAHKIEHIKQVLYIWRGHAGSTAAGMEAKPYAIAAGERAIDAQLQRLGLPGRAMAVPDAPGAFQVRYELTGHPLISVLIPNKDHTDDLDRCLTSLYKNAGYDNFEVLIIENNSTDPATEVYYQTLPQRFDRCKVVRYQGPFNFSAINNFGAQFAEGEHLLLLNNDIEVLSGDFLRELLSYSQRPDVGAVGAKLYYPDNTIQHAGVLMGINGSAGHSHKSYPRTAVGDMYRLVTTQNYMAVTGACLMTKTSLYKAAGGLDEEKFAVAYNDVDYCMKLWQQGLLNVYTPRAEAYHYESKSRGLDTLSENARRYEREKANFYAKYQPYIDNYDPYYNPHFNNLFENFGLK</sequence>
<feature type="domain" description="Glycosyltransferase 2-like" evidence="2">
    <location>
        <begin position="94"/>
        <end position="207"/>
    </location>
</feature>
<dbReference type="SUPFAM" id="SSF53448">
    <property type="entry name" value="Nucleotide-diphospho-sugar transferases"/>
    <property type="match status" value="2"/>
</dbReference>
<dbReference type="Gene3D" id="3.90.550.10">
    <property type="entry name" value="Spore Coat Polysaccharide Biosynthesis Protein SpsA, Chain A"/>
    <property type="match status" value="2"/>
</dbReference>
<dbReference type="Pfam" id="PF00535">
    <property type="entry name" value="Glycos_transf_2"/>
    <property type="match status" value="2"/>
</dbReference>
<dbReference type="PANTHER" id="PTHR43179:SF7">
    <property type="entry name" value="RHAMNOSYLTRANSFERASE WBBL"/>
    <property type="match status" value="1"/>
</dbReference>
<protein>
    <submittedName>
        <fullName evidence="3">Glycosyltransferase family 2 protein</fullName>
    </submittedName>
</protein>
<organism evidence="3 4">
    <name type="scientific">Candidatus Gemmiger excrementigallinarum</name>
    <dbReference type="NCBI Taxonomy" id="2838609"/>
    <lineage>
        <taxon>Bacteria</taxon>
        <taxon>Bacillati</taxon>
        <taxon>Bacillota</taxon>
        <taxon>Clostridia</taxon>
        <taxon>Eubacteriales</taxon>
        <taxon>Gemmiger</taxon>
    </lineage>
</organism>
<reference evidence="3" key="2">
    <citation type="submission" date="2021-04" db="EMBL/GenBank/DDBJ databases">
        <authorList>
            <person name="Gilroy R."/>
        </authorList>
    </citation>
    <scope>NUCLEOTIDE SEQUENCE</scope>
    <source>
        <strain evidence="3">ChiSxjej1B13-11774</strain>
    </source>
</reference>